<reference evidence="3" key="1">
    <citation type="submission" date="2022-07" db="EMBL/GenBank/DDBJ databases">
        <title>Complete genome sequence of Salinispirillum sp. LH10-3-1 capable of multiple carbohydrate inversion isolated from a soda lake.</title>
        <authorList>
            <person name="Liu J."/>
            <person name="Zhai Y."/>
            <person name="Zhang H."/>
            <person name="Yang H."/>
            <person name="Qu J."/>
            <person name="Li J."/>
        </authorList>
    </citation>
    <scope>NUCLEOTIDE SEQUENCE</scope>
    <source>
        <strain evidence="3">LH 10-3-1</strain>
    </source>
</reference>
<dbReference type="GO" id="GO:0035438">
    <property type="term" value="F:cyclic-di-GMP binding"/>
    <property type="evidence" value="ECO:0007669"/>
    <property type="project" value="InterPro"/>
</dbReference>
<name>A0AB38YHY6_9GAMM</name>
<dbReference type="InterPro" id="IPR027021">
    <property type="entry name" value="C-di-GMP_BP_PA4608"/>
</dbReference>
<comment type="function">
    <text evidence="1">Binds the second messenger bis-(3'-5') cyclic dimeric guanosine monophosphate (c-di-GMP). Can bind two c-di-GMP molecules per monomer. May play a role in bacterial second-messenger regulated processes. Binding to c-di-GMP induces a conformational change of the C- and N-termini resulting in the exposure of a highly negative surface on one side of the protein to a possible effector protein.</text>
</comment>
<dbReference type="SUPFAM" id="SSF141371">
    <property type="entry name" value="PilZ domain-like"/>
    <property type="match status" value="1"/>
</dbReference>
<dbReference type="Gene3D" id="2.40.10.220">
    <property type="entry name" value="predicted glycosyltransferase like domains"/>
    <property type="match status" value="1"/>
</dbReference>
<sequence length="122" mass="13614">MDDNRRFTRLPQDAKACLVLPGQTIDGEVHDISLKGALFLALSDDLPTHWHEHEGTLNIELNDGEVVISMNVRLAFIDGHHAGLEVTSLGLDSASHLRRLVELNLGAEDLLQRELGMLWDNR</sequence>
<dbReference type="Pfam" id="PF07238">
    <property type="entry name" value="PilZ"/>
    <property type="match status" value="1"/>
</dbReference>
<dbReference type="InterPro" id="IPR009875">
    <property type="entry name" value="PilZ_domain"/>
</dbReference>
<dbReference type="AlphaFoldDB" id="A0AB38YHY6"/>
<dbReference type="EMBL" id="CP101717">
    <property type="protein sequence ID" value="WLD58940.1"/>
    <property type="molecule type" value="Genomic_DNA"/>
</dbReference>
<gene>
    <name evidence="3" type="ORF">NFC81_03910</name>
</gene>
<evidence type="ECO:0000313" key="3">
    <source>
        <dbReference type="EMBL" id="WLD58940.1"/>
    </source>
</evidence>
<protein>
    <recommendedName>
        <fullName evidence="1">Cyclic diguanosine monophosphate-binding protein</fullName>
        <shortName evidence="1">c-di-GMP-binding protein</shortName>
    </recommendedName>
    <alternativeName>
        <fullName evidence="1">Pilz domain-containing protein</fullName>
    </alternativeName>
</protein>
<organism evidence="3">
    <name type="scientific">Salinispirillum sp. LH 10-3-1</name>
    <dbReference type="NCBI Taxonomy" id="2952525"/>
    <lineage>
        <taxon>Bacteria</taxon>
        <taxon>Pseudomonadati</taxon>
        <taxon>Pseudomonadota</taxon>
        <taxon>Gammaproteobacteria</taxon>
        <taxon>Oceanospirillales</taxon>
        <taxon>Saccharospirillaceae</taxon>
        <taxon>Salinispirillum</taxon>
    </lineage>
</organism>
<keyword evidence="1" id="KW-0547">Nucleotide-binding</keyword>
<proteinExistence type="predicted"/>
<dbReference type="PIRSF" id="PIRSF028141">
    <property type="entry name" value="C-di-GMP_BP_PA4608"/>
    <property type="match status" value="1"/>
</dbReference>
<evidence type="ECO:0000256" key="1">
    <source>
        <dbReference type="PIRNR" id="PIRNR028141"/>
    </source>
</evidence>
<comment type="subunit">
    <text evidence="1">Monomer in both c-di-GMP-bound and free forms.</text>
</comment>
<evidence type="ECO:0000259" key="2">
    <source>
        <dbReference type="Pfam" id="PF07238"/>
    </source>
</evidence>
<accession>A0AB38YHY6</accession>
<feature type="domain" description="PilZ" evidence="2">
    <location>
        <begin position="4"/>
        <end position="102"/>
    </location>
</feature>
<keyword evidence="1" id="KW-0973">c-di-GMP</keyword>
<dbReference type="RefSeq" id="WP_304996228.1">
    <property type="nucleotide sequence ID" value="NZ_CP101717.1"/>
</dbReference>